<feature type="transmembrane region" description="Helical" evidence="7">
    <location>
        <begin position="206"/>
        <end position="225"/>
    </location>
</feature>
<evidence type="ECO:0000256" key="2">
    <source>
        <dbReference type="ARBA" id="ARBA00022692"/>
    </source>
</evidence>
<dbReference type="AlphaFoldDB" id="A0A8H4N6M6"/>
<dbReference type="PANTHER" id="PTHR33048">
    <property type="entry name" value="PTH11-LIKE INTEGRAL MEMBRANE PROTEIN (AFU_ORTHOLOGUE AFUA_5G11245)"/>
    <property type="match status" value="1"/>
</dbReference>
<evidence type="ECO:0000313" key="10">
    <source>
        <dbReference type="Proteomes" id="UP000572817"/>
    </source>
</evidence>
<feature type="transmembrane region" description="Helical" evidence="7">
    <location>
        <begin position="368"/>
        <end position="385"/>
    </location>
</feature>
<dbReference type="OrthoDB" id="444631at2759"/>
<feature type="transmembrane region" description="Helical" evidence="7">
    <location>
        <begin position="654"/>
        <end position="685"/>
    </location>
</feature>
<dbReference type="Proteomes" id="UP000572817">
    <property type="component" value="Unassembled WGS sequence"/>
</dbReference>
<feature type="domain" description="Rhodopsin" evidence="8">
    <location>
        <begin position="223"/>
        <end position="461"/>
    </location>
</feature>
<keyword evidence="3 7" id="KW-1133">Transmembrane helix</keyword>
<evidence type="ECO:0000256" key="1">
    <source>
        <dbReference type="ARBA" id="ARBA00004141"/>
    </source>
</evidence>
<dbReference type="InterPro" id="IPR049326">
    <property type="entry name" value="Rhodopsin_dom_fungi"/>
</dbReference>
<evidence type="ECO:0000256" key="4">
    <source>
        <dbReference type="ARBA" id="ARBA00023136"/>
    </source>
</evidence>
<reference evidence="9" key="1">
    <citation type="submission" date="2020-04" db="EMBL/GenBank/DDBJ databases">
        <title>Genome Assembly and Annotation of Botryosphaeria dothidea sdau 11-99, a Latent Pathogen of Apple Fruit Ring Rot in China.</title>
        <authorList>
            <person name="Yu C."/>
            <person name="Diao Y."/>
            <person name="Lu Q."/>
            <person name="Zhao J."/>
            <person name="Cui S."/>
            <person name="Peng C."/>
            <person name="He B."/>
            <person name="Liu H."/>
        </authorList>
    </citation>
    <scope>NUCLEOTIDE SEQUENCE [LARGE SCALE GENOMIC DNA]</scope>
    <source>
        <strain evidence="9">Sdau11-99</strain>
    </source>
</reference>
<comment type="subcellular location">
    <subcellularLocation>
        <location evidence="1">Membrane</location>
        <topology evidence="1">Multi-pass membrane protein</topology>
    </subcellularLocation>
</comment>
<feature type="domain" description="Rhodopsin" evidence="8">
    <location>
        <begin position="584"/>
        <end position="804"/>
    </location>
</feature>
<feature type="region of interest" description="Disordered" evidence="6">
    <location>
        <begin position="1"/>
        <end position="20"/>
    </location>
</feature>
<feature type="transmembrane region" description="Helical" evidence="7">
    <location>
        <begin position="397"/>
        <end position="418"/>
    </location>
</feature>
<dbReference type="Pfam" id="PF20684">
    <property type="entry name" value="Fung_rhodopsin"/>
    <property type="match status" value="2"/>
</dbReference>
<dbReference type="InterPro" id="IPR052337">
    <property type="entry name" value="SAT4-like"/>
</dbReference>
<evidence type="ECO:0000256" key="3">
    <source>
        <dbReference type="ARBA" id="ARBA00022989"/>
    </source>
</evidence>
<sequence>MTLHGRGFEGNGSIPESSIGQNSHSRLVFCCYGIGRPRKEVPRGLVSKTPAWRLAKSRVFRKDGCTCSIGRPGTPRSALFSTNGYGDTTEGAAQQQAGACHGRIPLPGIPYCKAHSATLIGPHRRQARIETRFRFPSSYQPGYGGKAAAVNKNPDPWFLYCSSRDLPERTPTLAESDIPDVYMSTSDFFGDPPAGIDLTESRTSTIYGAIIPVAVIATLVVALRIRLRTLNGKPSFKIDDFMVTVALFFTWGTAACCFISIEYGLGRHIWAIELSKLATLWQILYAYLMIYATSVSLTNISILLFYRRIFRFDVTFYLVAFIISVYWAIIIVVINVGCRPLSYLWNRFVDPAAVGECINMQGFFLSNGAWALVVDTLLVLIPIPTVMRLQMPLSERLAVIAILMLGGFVCITSIIRIISLKQFVSATDLTWAMSPVFLWSSIEPFVGLICACLPTFGPYYRKWWTKVHSTLSGGKSQGYTNGVAGKTDGYVNAKSKDSVRTNRGRRIWESLNGIDGGNLTYNGRLRADDEVELTTEVVGGHGHDGSIRTISEEHSDTAPNRGIQVKEEFIWTSEPIDKPKRACCAAVLAVLLVDVSKRGLGMHIYDLTLPEVSKMTLHIFIGYILYSFSVGITKISIICSYLRIFASTKGTRIACFITLALLIINTALSVVLCLITCRPISLFWQPEKQQQPPSAIEEHCFNVKFLWLSQGSINIAFDLVVIILPMPVLKSLPVSTRERYILMTIFALGGFGCICGFLRLKSIYHAVGSRDPGWDNVNSARWTIIEMTVGIICASLPQCKALVMRMFPRFLSGIHKPHKTMVISEFDKGHGWASRLEKDLKADATQRSQMNKRGGLVHSTVEKGVPGWHHSEDCSETSGIAAIVVTTTMTQRRESHCPSLDDDFVVPRNNSITPSEVTLPPFLTEE</sequence>
<dbReference type="PANTHER" id="PTHR33048:SF47">
    <property type="entry name" value="INTEGRAL MEMBRANE PROTEIN-RELATED"/>
    <property type="match status" value="1"/>
</dbReference>
<evidence type="ECO:0000313" key="9">
    <source>
        <dbReference type="EMBL" id="KAF4309178.1"/>
    </source>
</evidence>
<gene>
    <name evidence="9" type="ORF">GTA08_BOTSDO01817</name>
</gene>
<evidence type="ECO:0000259" key="8">
    <source>
        <dbReference type="Pfam" id="PF20684"/>
    </source>
</evidence>
<feature type="transmembrane region" description="Helical" evidence="7">
    <location>
        <begin position="620"/>
        <end position="642"/>
    </location>
</feature>
<accession>A0A8H4N6M6</accession>
<feature type="transmembrane region" description="Helical" evidence="7">
    <location>
        <begin position="245"/>
        <end position="265"/>
    </location>
</feature>
<comment type="similarity">
    <text evidence="5">Belongs to the SAT4 family.</text>
</comment>
<feature type="transmembrane region" description="Helical" evidence="7">
    <location>
        <begin position="438"/>
        <end position="460"/>
    </location>
</feature>
<feature type="transmembrane region" description="Helical" evidence="7">
    <location>
        <begin position="318"/>
        <end position="337"/>
    </location>
</feature>
<comment type="caution">
    <text evidence="9">The sequence shown here is derived from an EMBL/GenBank/DDBJ whole genome shotgun (WGS) entry which is preliminary data.</text>
</comment>
<feature type="transmembrane region" description="Helical" evidence="7">
    <location>
        <begin position="285"/>
        <end position="306"/>
    </location>
</feature>
<name>A0A8H4N6M6_9PEZI</name>
<feature type="transmembrane region" description="Helical" evidence="7">
    <location>
        <begin position="740"/>
        <end position="760"/>
    </location>
</feature>
<feature type="transmembrane region" description="Helical" evidence="7">
    <location>
        <begin position="705"/>
        <end position="728"/>
    </location>
</feature>
<evidence type="ECO:0000256" key="5">
    <source>
        <dbReference type="ARBA" id="ARBA00038359"/>
    </source>
</evidence>
<dbReference type="GO" id="GO:0016020">
    <property type="term" value="C:membrane"/>
    <property type="evidence" value="ECO:0007669"/>
    <property type="project" value="UniProtKB-SubCell"/>
</dbReference>
<protein>
    <submittedName>
        <fullName evidence="9">Integral membrane protein</fullName>
    </submittedName>
</protein>
<keyword evidence="2 7" id="KW-0812">Transmembrane</keyword>
<dbReference type="EMBL" id="WWBZ02000016">
    <property type="protein sequence ID" value="KAF4309178.1"/>
    <property type="molecule type" value="Genomic_DNA"/>
</dbReference>
<evidence type="ECO:0000256" key="6">
    <source>
        <dbReference type="SAM" id="MobiDB-lite"/>
    </source>
</evidence>
<organism evidence="9 10">
    <name type="scientific">Botryosphaeria dothidea</name>
    <dbReference type="NCBI Taxonomy" id="55169"/>
    <lineage>
        <taxon>Eukaryota</taxon>
        <taxon>Fungi</taxon>
        <taxon>Dikarya</taxon>
        <taxon>Ascomycota</taxon>
        <taxon>Pezizomycotina</taxon>
        <taxon>Dothideomycetes</taxon>
        <taxon>Dothideomycetes incertae sedis</taxon>
        <taxon>Botryosphaeriales</taxon>
        <taxon>Botryosphaeriaceae</taxon>
        <taxon>Botryosphaeria</taxon>
    </lineage>
</organism>
<proteinExistence type="inferred from homology"/>
<keyword evidence="10" id="KW-1185">Reference proteome</keyword>
<keyword evidence="4 7" id="KW-0472">Membrane</keyword>
<evidence type="ECO:0000256" key="7">
    <source>
        <dbReference type="SAM" id="Phobius"/>
    </source>
</evidence>